<protein>
    <recommendedName>
        <fullName evidence="8">Ferredoxin</fullName>
    </recommendedName>
</protein>
<accession>A0ABQ2KBV8</accession>
<evidence type="ECO:0000256" key="7">
    <source>
        <dbReference type="ARBA" id="ARBA00023291"/>
    </source>
</evidence>
<dbReference type="Gene3D" id="3.30.70.20">
    <property type="match status" value="1"/>
</dbReference>
<dbReference type="PANTHER" id="PTHR36923:SF3">
    <property type="entry name" value="FERREDOXIN"/>
    <property type="match status" value="1"/>
</dbReference>
<dbReference type="PRINTS" id="PR00352">
    <property type="entry name" value="3FE4SFRDOXIN"/>
</dbReference>
<dbReference type="RefSeq" id="WP_189027758.1">
    <property type="nucleotide sequence ID" value="NZ_BMNE01000003.1"/>
</dbReference>
<evidence type="ECO:0000313" key="9">
    <source>
        <dbReference type="EMBL" id="GGN78804.1"/>
    </source>
</evidence>
<evidence type="ECO:0000256" key="4">
    <source>
        <dbReference type="ARBA" id="ARBA00022982"/>
    </source>
</evidence>
<keyword evidence="3 8" id="KW-0479">Metal-binding</keyword>
<dbReference type="Proteomes" id="UP000658127">
    <property type="component" value="Unassembled WGS sequence"/>
</dbReference>
<dbReference type="SUPFAM" id="SSF54862">
    <property type="entry name" value="4Fe-4S ferredoxins"/>
    <property type="match status" value="1"/>
</dbReference>
<reference evidence="10" key="1">
    <citation type="journal article" date="2019" name="Int. J. Syst. Evol. Microbiol.">
        <title>The Global Catalogue of Microorganisms (GCM) 10K type strain sequencing project: providing services to taxonomists for standard genome sequencing and annotation.</title>
        <authorList>
            <consortium name="The Broad Institute Genomics Platform"/>
            <consortium name="The Broad Institute Genome Sequencing Center for Infectious Disease"/>
            <person name="Wu L."/>
            <person name="Ma J."/>
        </authorList>
    </citation>
    <scope>NUCLEOTIDE SEQUENCE [LARGE SCALE GENOMIC DNA]</scope>
    <source>
        <strain evidence="10">CGMCC 4.7329</strain>
    </source>
</reference>
<comment type="function">
    <text evidence="8">Ferredoxins are iron-sulfur proteins that transfer electrons in a wide variety of metabolic reactions.</text>
</comment>
<sequence length="63" mass="6993">MKIAADRTRCEGHGMCEALLPDIFRVDDEGNVTVLTDQVAEDELDDVRLAVDSCPVEALRLFD</sequence>
<name>A0ABQ2KBV8_9NOCA</name>
<keyword evidence="4 8" id="KW-0249">Electron transport</keyword>
<evidence type="ECO:0000256" key="8">
    <source>
        <dbReference type="RuleBase" id="RU368020"/>
    </source>
</evidence>
<comment type="caution">
    <text evidence="9">The sequence shown here is derived from an EMBL/GenBank/DDBJ whole genome shotgun (WGS) entry which is preliminary data.</text>
</comment>
<evidence type="ECO:0000256" key="5">
    <source>
        <dbReference type="ARBA" id="ARBA00023004"/>
    </source>
</evidence>
<dbReference type="PANTHER" id="PTHR36923">
    <property type="entry name" value="FERREDOXIN"/>
    <property type="match status" value="1"/>
</dbReference>
<dbReference type="EMBL" id="BMNE01000003">
    <property type="protein sequence ID" value="GGN78804.1"/>
    <property type="molecule type" value="Genomic_DNA"/>
</dbReference>
<proteinExistence type="predicted"/>
<keyword evidence="2 8" id="KW-0813">Transport</keyword>
<organism evidence="9 10">
    <name type="scientific">Nocardia rhizosphaerihabitans</name>
    <dbReference type="NCBI Taxonomy" id="1691570"/>
    <lineage>
        <taxon>Bacteria</taxon>
        <taxon>Bacillati</taxon>
        <taxon>Actinomycetota</taxon>
        <taxon>Actinomycetes</taxon>
        <taxon>Mycobacteriales</taxon>
        <taxon>Nocardiaceae</taxon>
        <taxon>Nocardia</taxon>
    </lineage>
</organism>
<keyword evidence="7" id="KW-0003">3Fe-4S</keyword>
<evidence type="ECO:0000256" key="1">
    <source>
        <dbReference type="ARBA" id="ARBA00001927"/>
    </source>
</evidence>
<evidence type="ECO:0000256" key="6">
    <source>
        <dbReference type="ARBA" id="ARBA00023014"/>
    </source>
</evidence>
<dbReference type="Pfam" id="PF13459">
    <property type="entry name" value="Fer4_15"/>
    <property type="match status" value="1"/>
</dbReference>
<dbReference type="InterPro" id="IPR051269">
    <property type="entry name" value="Fe-S_cluster_ET"/>
</dbReference>
<comment type="cofactor">
    <cofactor evidence="1">
        <name>[3Fe-4S] cluster</name>
        <dbReference type="ChEBI" id="CHEBI:21137"/>
    </cofactor>
</comment>
<keyword evidence="5 8" id="KW-0408">Iron</keyword>
<dbReference type="InterPro" id="IPR001080">
    <property type="entry name" value="3Fe4S_ferredoxin"/>
</dbReference>
<gene>
    <name evidence="9" type="ORF">GCM10011610_26740</name>
</gene>
<evidence type="ECO:0000256" key="3">
    <source>
        <dbReference type="ARBA" id="ARBA00022723"/>
    </source>
</evidence>
<evidence type="ECO:0000313" key="10">
    <source>
        <dbReference type="Proteomes" id="UP000658127"/>
    </source>
</evidence>
<evidence type="ECO:0000256" key="2">
    <source>
        <dbReference type="ARBA" id="ARBA00022448"/>
    </source>
</evidence>
<keyword evidence="6 8" id="KW-0411">Iron-sulfur</keyword>
<keyword evidence="10" id="KW-1185">Reference proteome</keyword>